<organism evidence="2 3">
    <name type="scientific">Natronoarchaeum mannanilyticum</name>
    <dbReference type="NCBI Taxonomy" id="926360"/>
    <lineage>
        <taxon>Archaea</taxon>
        <taxon>Methanobacteriati</taxon>
        <taxon>Methanobacteriota</taxon>
        <taxon>Stenosarchaea group</taxon>
        <taxon>Halobacteria</taxon>
        <taxon>Halobacteriales</taxon>
        <taxon>Natronoarchaeaceae</taxon>
    </lineage>
</organism>
<evidence type="ECO:0000313" key="2">
    <source>
        <dbReference type="EMBL" id="GAA0670361.1"/>
    </source>
</evidence>
<keyword evidence="3" id="KW-1185">Reference proteome</keyword>
<evidence type="ECO:0000256" key="1">
    <source>
        <dbReference type="SAM" id="MobiDB-lite"/>
    </source>
</evidence>
<gene>
    <name evidence="2" type="ORF">GCM10009020_15650</name>
</gene>
<feature type="region of interest" description="Disordered" evidence="1">
    <location>
        <begin position="26"/>
        <end position="48"/>
    </location>
</feature>
<dbReference type="InterPro" id="IPR019546">
    <property type="entry name" value="TAT_signal_bac_arc"/>
</dbReference>
<dbReference type="InterPro" id="IPR027056">
    <property type="entry name" value="Gluconate_2DH_su3"/>
</dbReference>
<dbReference type="AlphaFoldDB" id="A0AAV3T7W0"/>
<dbReference type="NCBIfam" id="TIGR01409">
    <property type="entry name" value="TAT_signal_seq"/>
    <property type="match status" value="1"/>
</dbReference>
<dbReference type="PROSITE" id="PS51318">
    <property type="entry name" value="TAT"/>
    <property type="match status" value="1"/>
</dbReference>
<sequence>MELTRRDAVAALAAVGGGAAIGLSGFVEPPSAADDGGSGVDGSAGPGDAEIEETLVAAAEVVYPSEVTGVEEFVGTFLSGRLDREDHGAGMARAVAELDQLANSWYGGRFAALDPGDRDDFLRELGADSAEENPDGTTAERVRYYVVNEVLLALYSSPTGGELVGIENPQGHPGGQASYQRGPQA</sequence>
<dbReference type="RefSeq" id="WP_343773427.1">
    <property type="nucleotide sequence ID" value="NZ_BAAADV010000002.1"/>
</dbReference>
<dbReference type="InterPro" id="IPR006311">
    <property type="entry name" value="TAT_signal"/>
</dbReference>
<name>A0AAV3T7W0_9EURY</name>
<dbReference type="Pfam" id="PF13618">
    <property type="entry name" value="Gluconate_2-dh3"/>
    <property type="match status" value="1"/>
</dbReference>
<accession>A0AAV3T7W0</accession>
<protein>
    <submittedName>
        <fullName evidence="2">Gluconate 2-dehydrogenase subunit 3 family protein</fullName>
    </submittedName>
</protein>
<comment type="caution">
    <text evidence="2">The sequence shown here is derived from an EMBL/GenBank/DDBJ whole genome shotgun (WGS) entry which is preliminary data.</text>
</comment>
<proteinExistence type="predicted"/>
<reference evidence="2 3" key="1">
    <citation type="journal article" date="2019" name="Int. J. Syst. Evol. Microbiol.">
        <title>The Global Catalogue of Microorganisms (GCM) 10K type strain sequencing project: providing services to taxonomists for standard genome sequencing and annotation.</title>
        <authorList>
            <consortium name="The Broad Institute Genomics Platform"/>
            <consortium name="The Broad Institute Genome Sequencing Center for Infectious Disease"/>
            <person name="Wu L."/>
            <person name="Ma J."/>
        </authorList>
    </citation>
    <scope>NUCLEOTIDE SEQUENCE [LARGE SCALE GENOMIC DNA]</scope>
    <source>
        <strain evidence="2 3">JCM 16328</strain>
    </source>
</reference>
<feature type="compositionally biased region" description="Gly residues" evidence="1">
    <location>
        <begin position="36"/>
        <end position="45"/>
    </location>
</feature>
<feature type="region of interest" description="Disordered" evidence="1">
    <location>
        <begin position="162"/>
        <end position="185"/>
    </location>
</feature>
<dbReference type="Proteomes" id="UP001500420">
    <property type="component" value="Unassembled WGS sequence"/>
</dbReference>
<dbReference type="EMBL" id="BAAADV010000002">
    <property type="protein sequence ID" value="GAA0670361.1"/>
    <property type="molecule type" value="Genomic_DNA"/>
</dbReference>
<evidence type="ECO:0000313" key="3">
    <source>
        <dbReference type="Proteomes" id="UP001500420"/>
    </source>
</evidence>